<dbReference type="AlphaFoldDB" id="A0A2H3CZ69"/>
<dbReference type="STRING" id="47427.A0A2H3CZ69"/>
<reference evidence="2" key="1">
    <citation type="journal article" date="2017" name="Nat. Ecol. Evol.">
        <title>Genome expansion and lineage-specific genetic innovations in the forest pathogenic fungi Armillaria.</title>
        <authorList>
            <person name="Sipos G."/>
            <person name="Prasanna A.N."/>
            <person name="Walter M.C."/>
            <person name="O'Connor E."/>
            <person name="Balint B."/>
            <person name="Krizsan K."/>
            <person name="Kiss B."/>
            <person name="Hess J."/>
            <person name="Varga T."/>
            <person name="Slot J."/>
            <person name="Riley R."/>
            <person name="Boka B."/>
            <person name="Rigling D."/>
            <person name="Barry K."/>
            <person name="Lee J."/>
            <person name="Mihaltcheva S."/>
            <person name="LaButti K."/>
            <person name="Lipzen A."/>
            <person name="Waldron R."/>
            <person name="Moloney N.M."/>
            <person name="Sperisen C."/>
            <person name="Kredics L."/>
            <person name="Vagvoelgyi C."/>
            <person name="Patrignani A."/>
            <person name="Fitzpatrick D."/>
            <person name="Nagy I."/>
            <person name="Doyle S."/>
            <person name="Anderson J.B."/>
            <person name="Grigoriev I.V."/>
            <person name="Gueldener U."/>
            <person name="Muensterkoetter M."/>
            <person name="Nagy L.G."/>
        </authorList>
    </citation>
    <scope>NUCLEOTIDE SEQUENCE [LARGE SCALE GENOMIC DNA]</scope>
    <source>
        <strain evidence="2">Ar21-2</strain>
    </source>
</reference>
<feature type="non-terminal residue" evidence="1">
    <location>
        <position position="677"/>
    </location>
</feature>
<protein>
    <submittedName>
        <fullName evidence="1">Uncharacterized protein</fullName>
    </submittedName>
</protein>
<evidence type="ECO:0000313" key="1">
    <source>
        <dbReference type="EMBL" id="PBK88285.1"/>
    </source>
</evidence>
<gene>
    <name evidence="1" type="ORF">ARMGADRAFT_1065539</name>
</gene>
<dbReference type="InterPro" id="IPR041078">
    <property type="entry name" value="Plavaka"/>
</dbReference>
<dbReference type="EMBL" id="KZ293673">
    <property type="protein sequence ID" value="PBK88285.1"/>
    <property type="molecule type" value="Genomic_DNA"/>
</dbReference>
<evidence type="ECO:0000313" key="2">
    <source>
        <dbReference type="Proteomes" id="UP000217790"/>
    </source>
</evidence>
<proteinExistence type="predicted"/>
<name>A0A2H3CZ69_ARMGA</name>
<organism evidence="1 2">
    <name type="scientific">Armillaria gallica</name>
    <name type="common">Bulbous honey fungus</name>
    <name type="synonym">Armillaria bulbosa</name>
    <dbReference type="NCBI Taxonomy" id="47427"/>
    <lineage>
        <taxon>Eukaryota</taxon>
        <taxon>Fungi</taxon>
        <taxon>Dikarya</taxon>
        <taxon>Basidiomycota</taxon>
        <taxon>Agaricomycotina</taxon>
        <taxon>Agaricomycetes</taxon>
        <taxon>Agaricomycetidae</taxon>
        <taxon>Agaricales</taxon>
        <taxon>Marasmiineae</taxon>
        <taxon>Physalacriaceae</taxon>
        <taxon>Armillaria</taxon>
    </lineage>
</organism>
<keyword evidence="2" id="KW-1185">Reference proteome</keyword>
<dbReference type="Pfam" id="PF18759">
    <property type="entry name" value="Plavaka"/>
    <property type="match status" value="1"/>
</dbReference>
<dbReference type="InParanoid" id="A0A2H3CZ69"/>
<dbReference type="Proteomes" id="UP000217790">
    <property type="component" value="Unassembled WGS sequence"/>
</dbReference>
<dbReference type="OrthoDB" id="3239511at2759"/>
<sequence>MPLLFNSFRTSLMHCMRESYFTRRRQIYQSPLKNRTSLLLITLKANQVQTLIHSLEALAPILGAAVVDETNISGSPEVPDQLADDISASYHSDPTFQYTDPPIDPCPWWPFATHRDFKLGEFILDAALTNKQMNTLFELLTPQSESIQGLDSTIKSLKDFKEHWDRAANHITPFEKSTVTVPLCGKDQTFDVYQRNLWMWALELIQNPTLEPHFFWDAVELSKWNGKAFERFIDELWTAQALWDLQACIIIATTLPKGAKPLCFILYADKTWLSLFGTAQGYPVVARCANLRVEIRNGNGVGGGRVVGWLPLIKDDRRYKNKTYYVDFKRSVWHAAMKYILELLEEPSKVGSWVHLQLCDEDLQTFPRVPIISCDFEEACFVVLTRGTNGLKPCVQTQELLGDAAGLPTKGAQNKFLSGFGLRDIQNAFWNVTDCDPFRSLSWDRLHAHDDGLFGKHLRGELVARVEALGSQFIGQADDQIKLFPRWRNFYHFESGFMGVHFTDGGKYEDLAKHIIFVTQNILTETRDEHGYLLLKCMRSYLELNSYAAFNLHTENTMQAIRDELVKFSELIKEYEQLTMSVKPKAKSWNFPKIHSHQHLVDDIMAKGVTQNYNTKPNEKMHGPLKDSYQLRTNFKEVAEQILRVDSWCNAASFIHQQIDLQEELLHQATSEDDDDD</sequence>
<accession>A0A2H3CZ69</accession>
<dbReference type="OMA" id="CELASIV"/>